<dbReference type="SUPFAM" id="SSF52540">
    <property type="entry name" value="P-loop containing nucleoside triphosphate hydrolases"/>
    <property type="match status" value="1"/>
</dbReference>
<dbReference type="InterPro" id="IPR000523">
    <property type="entry name" value="Mg_chelatse_chII-like_cat_dom"/>
</dbReference>
<evidence type="ECO:0000256" key="2">
    <source>
        <dbReference type="ARBA" id="ARBA00022741"/>
    </source>
</evidence>
<dbReference type="PANTHER" id="PTHR35023:SF1">
    <property type="entry name" value="MG-PROTOPORPHYRIN IX CHELATASE"/>
    <property type="match status" value="1"/>
</dbReference>
<dbReference type="GO" id="GO:0005524">
    <property type="term" value="F:ATP binding"/>
    <property type="evidence" value="ECO:0007669"/>
    <property type="project" value="UniProtKB-KW"/>
</dbReference>
<evidence type="ECO:0000256" key="1">
    <source>
        <dbReference type="ARBA" id="ARBA00005799"/>
    </source>
</evidence>
<evidence type="ECO:0000259" key="6">
    <source>
        <dbReference type="PROSITE" id="PS50234"/>
    </source>
</evidence>
<dbReference type="SMART" id="SM00327">
    <property type="entry name" value="VWA"/>
    <property type="match status" value="1"/>
</dbReference>
<reference evidence="7 8" key="1">
    <citation type="submission" date="2019-01" db="EMBL/GenBank/DDBJ databases">
        <title>Egibacter rhizosphaerae EGI 80759T.</title>
        <authorList>
            <person name="Chen D.-D."/>
            <person name="Tian Y."/>
            <person name="Jiao J.-Y."/>
            <person name="Zhang X.-T."/>
            <person name="Zhang Y.-G."/>
            <person name="Zhang Y."/>
            <person name="Xiao M."/>
            <person name="Shu W.-S."/>
            <person name="Li W.-J."/>
        </authorList>
    </citation>
    <scope>NUCLEOTIDE SEQUENCE [LARGE SCALE GENOMIC DNA]</scope>
    <source>
        <strain evidence="7 8">EGI 80759</strain>
    </source>
</reference>
<keyword evidence="3" id="KW-0067">ATP-binding</keyword>
<dbReference type="CDD" id="cd01451">
    <property type="entry name" value="vWA_Magnesium_chelatase"/>
    <property type="match status" value="1"/>
</dbReference>
<dbReference type="Pfam" id="PF13519">
    <property type="entry name" value="VWA_2"/>
    <property type="match status" value="1"/>
</dbReference>
<dbReference type="RefSeq" id="WP_131154820.1">
    <property type="nucleotide sequence ID" value="NZ_CP036402.1"/>
</dbReference>
<dbReference type="Proteomes" id="UP000291469">
    <property type="component" value="Chromosome"/>
</dbReference>
<accession>A0A411YEY9</accession>
<feature type="region of interest" description="Disordered" evidence="5">
    <location>
        <begin position="336"/>
        <end position="515"/>
    </location>
</feature>
<dbReference type="CDD" id="cd00009">
    <property type="entry name" value="AAA"/>
    <property type="match status" value="1"/>
</dbReference>
<dbReference type="KEGG" id="erz:ER308_09810"/>
<evidence type="ECO:0000256" key="3">
    <source>
        <dbReference type="ARBA" id="ARBA00022840"/>
    </source>
</evidence>
<dbReference type="Gene3D" id="3.40.50.300">
    <property type="entry name" value="P-loop containing nucleotide triphosphate hydrolases"/>
    <property type="match status" value="1"/>
</dbReference>
<dbReference type="OrthoDB" id="9775079at2"/>
<feature type="domain" description="VWFA" evidence="6">
    <location>
        <begin position="572"/>
        <end position="711"/>
    </location>
</feature>
<keyword evidence="8" id="KW-1185">Reference proteome</keyword>
<keyword evidence="2" id="KW-0547">Nucleotide-binding</keyword>
<dbReference type="EMBL" id="CP036402">
    <property type="protein sequence ID" value="QBI19823.1"/>
    <property type="molecule type" value="Genomic_DNA"/>
</dbReference>
<protein>
    <recommendedName>
        <fullName evidence="4">Mg-protoporphyrin IX chelatase</fullName>
    </recommendedName>
</protein>
<comment type="similarity">
    <text evidence="1">Belongs to the Mg-chelatase subunits D/I family.</text>
</comment>
<proteinExistence type="inferred from homology"/>
<dbReference type="InterPro" id="IPR027417">
    <property type="entry name" value="P-loop_NTPase"/>
</dbReference>
<dbReference type="SMART" id="SM00382">
    <property type="entry name" value="AAA"/>
    <property type="match status" value="1"/>
</dbReference>
<evidence type="ECO:0000313" key="7">
    <source>
        <dbReference type="EMBL" id="QBI19823.1"/>
    </source>
</evidence>
<evidence type="ECO:0000313" key="8">
    <source>
        <dbReference type="Proteomes" id="UP000291469"/>
    </source>
</evidence>
<dbReference type="InterPro" id="IPR002035">
    <property type="entry name" value="VWF_A"/>
</dbReference>
<dbReference type="PROSITE" id="PS50234">
    <property type="entry name" value="VWFA"/>
    <property type="match status" value="1"/>
</dbReference>
<dbReference type="Pfam" id="PF01078">
    <property type="entry name" value="Mg_chelatase"/>
    <property type="match status" value="1"/>
</dbReference>
<dbReference type="InterPro" id="IPR036465">
    <property type="entry name" value="vWFA_dom_sf"/>
</dbReference>
<dbReference type="InterPro" id="IPR003593">
    <property type="entry name" value="AAA+_ATPase"/>
</dbReference>
<evidence type="ECO:0000256" key="4">
    <source>
        <dbReference type="ARBA" id="ARBA00030759"/>
    </source>
</evidence>
<dbReference type="AlphaFoldDB" id="A0A411YEY9"/>
<sequence>MTAPYPFTAIVGADDLRLALALSAVDPGVGGVLVRGEKGTAKSTAARGLATLLPDVPVVDGCRFACDPQRPDADCPDGPHAADVGARQRPARLVELPVGASEDRLVGSIDLERALAEGARRFEPGLLASAHRGVLYVDEVNLLGDHLVDALLDASASGVCTVEREGVSVRHAARFQLIGSMNPEEGELRPQLLDRFGLSVDVRASREPAERAEVVRRRLAHEADPEGFAAAWQEEEAALAVALAAARDRLAHVRLGDRALEAVVAACTAVEVDGLRADVVTARAAVAHAAWAGREEVAVADVRAAARLALPHRRRRGPFEEPGLDDDTLDEALREHAEAEAEASDERTGGPGEPEGGTESRASAGNRSAGPGEAGDAGGDRAGEPEAGTESRASAGNRSAGPGEADGAGGDRAGEPEAGTESRASAGNRSAGREEAGTAGQAGEADTAGAAGTAGGEAATRVLPAGERFQPVRLEAAGGGRLGGGPAVEGRRSPAPSEHGRHTGARRPVDPARPVRDVDLPASLRAAAPRLAARAAAERVEAPTQQRGRGAAVALRPGDLREKVREGREGNLVLFVVDASGSMAARRRMTAVKGAALSLLADAYQRRDTVGVVVFRGDDAEVALPPTTSVERAAARLEDLPTGGRTPLASGLERAADVIAVARRREPRRRPLLVLLTDGRATSAREDGDPVAAARDAAAGLAAQGVPGVVVDTEQGRLRLRLAAPLAAVLGAPCIRLDELASGALAGVVRTATGRTTDRSTTHRRAPR</sequence>
<organism evidence="7 8">
    <name type="scientific">Egibacter rhizosphaerae</name>
    <dbReference type="NCBI Taxonomy" id="1670831"/>
    <lineage>
        <taxon>Bacteria</taxon>
        <taxon>Bacillati</taxon>
        <taxon>Actinomycetota</taxon>
        <taxon>Nitriliruptoria</taxon>
        <taxon>Egibacterales</taxon>
        <taxon>Egibacteraceae</taxon>
        <taxon>Egibacter</taxon>
    </lineage>
</organism>
<feature type="compositionally biased region" description="Basic and acidic residues" evidence="5">
    <location>
        <begin position="336"/>
        <end position="348"/>
    </location>
</feature>
<dbReference type="Gene3D" id="3.40.50.410">
    <property type="entry name" value="von Willebrand factor, type A domain"/>
    <property type="match status" value="1"/>
</dbReference>
<name>A0A411YEY9_9ACTN</name>
<gene>
    <name evidence="7" type="ORF">ER308_09810</name>
</gene>
<dbReference type="Gene3D" id="1.10.8.80">
    <property type="entry name" value="Magnesium chelatase subunit I, C-Terminal domain"/>
    <property type="match status" value="1"/>
</dbReference>
<dbReference type="InterPro" id="IPR052989">
    <property type="entry name" value="Mg-chelatase_DI-like"/>
</dbReference>
<dbReference type="InterPro" id="IPR041702">
    <property type="entry name" value="BchD/ChlD_VWA"/>
</dbReference>
<feature type="compositionally biased region" description="Gly residues" evidence="5">
    <location>
        <begin position="477"/>
        <end position="487"/>
    </location>
</feature>
<feature type="compositionally biased region" description="Low complexity" evidence="5">
    <location>
        <begin position="437"/>
        <end position="460"/>
    </location>
</feature>
<dbReference type="PANTHER" id="PTHR35023">
    <property type="entry name" value="CHELATASE-RELATED"/>
    <property type="match status" value="1"/>
</dbReference>
<evidence type="ECO:0000256" key="5">
    <source>
        <dbReference type="SAM" id="MobiDB-lite"/>
    </source>
</evidence>
<dbReference type="Pfam" id="PF17863">
    <property type="entry name" value="AAA_lid_2"/>
    <property type="match status" value="1"/>
</dbReference>
<dbReference type="SUPFAM" id="SSF53300">
    <property type="entry name" value="vWA-like"/>
    <property type="match status" value="1"/>
</dbReference>
<dbReference type="InterPro" id="IPR041628">
    <property type="entry name" value="ChlI/MoxR_AAA_lid"/>
</dbReference>